<dbReference type="Pfam" id="PF01725">
    <property type="entry name" value="Ham1p_like"/>
    <property type="match status" value="1"/>
</dbReference>
<feature type="binding site" evidence="10">
    <location>
        <begin position="133"/>
        <end position="138"/>
    </location>
    <ligand>
        <name>substrate</name>
    </ligand>
</feature>
<dbReference type="InterPro" id="IPR029001">
    <property type="entry name" value="ITPase-like_fam"/>
</dbReference>
<comment type="function">
    <text evidence="10">Pyrophosphatase that catalyzes the hydrolysis of nucleoside triphosphates to their monophosphate derivatives, with a high preference for the non-canonical purine nucleotides XTP (xanthosine triphosphate), dITP (deoxyinosine triphosphate) and ITP. Seems to function as a house-cleaning enzyme that removes non-canonical purine nucleotides from the nucleotide pool, thus preventing their incorporation into DNA/RNA and avoiding chromosomal lesions.</text>
</comment>
<evidence type="ECO:0000256" key="2">
    <source>
        <dbReference type="ARBA" id="ARBA00011738"/>
    </source>
</evidence>
<dbReference type="PANTHER" id="PTHR11067">
    <property type="entry name" value="INOSINE TRIPHOSPHATE PYROPHOSPHATASE/HAM1 PROTEIN"/>
    <property type="match status" value="1"/>
</dbReference>
<feature type="binding site" evidence="10">
    <location>
        <position position="302"/>
    </location>
    <ligand>
        <name>substrate</name>
    </ligand>
</feature>
<dbReference type="Proteomes" id="UP000644875">
    <property type="component" value="Unassembled WGS sequence"/>
</dbReference>
<dbReference type="PANTHER" id="PTHR11067:SF9">
    <property type="entry name" value="INOSINE TRIPHOSPHATE PYROPHOSPHATASE"/>
    <property type="match status" value="1"/>
</dbReference>
<evidence type="ECO:0000256" key="3">
    <source>
        <dbReference type="ARBA" id="ARBA00022723"/>
    </source>
</evidence>
<dbReference type="FunFam" id="3.90.950.10:FF:000001">
    <property type="entry name" value="dITP/XTP pyrophosphatase"/>
    <property type="match status" value="1"/>
</dbReference>
<evidence type="ECO:0000313" key="13">
    <source>
        <dbReference type="Proteomes" id="UP000644875"/>
    </source>
</evidence>
<dbReference type="NCBIfam" id="NF011397">
    <property type="entry name" value="PRK14822.1"/>
    <property type="match status" value="1"/>
</dbReference>
<feature type="binding site" evidence="10">
    <location>
        <position position="196"/>
    </location>
    <ligand>
        <name>substrate</name>
    </ligand>
</feature>
<dbReference type="GO" id="GO:0036222">
    <property type="term" value="F:XTP diphosphatase activity"/>
    <property type="evidence" value="ECO:0007669"/>
    <property type="project" value="UniProtKB-UniRule"/>
</dbReference>
<dbReference type="Gene3D" id="3.90.950.10">
    <property type="match status" value="1"/>
</dbReference>
<comment type="catalytic activity">
    <reaction evidence="8 10">
        <text>dITP + H2O = dIMP + diphosphate + H(+)</text>
        <dbReference type="Rhea" id="RHEA:28342"/>
        <dbReference type="ChEBI" id="CHEBI:15377"/>
        <dbReference type="ChEBI" id="CHEBI:15378"/>
        <dbReference type="ChEBI" id="CHEBI:33019"/>
        <dbReference type="ChEBI" id="CHEBI:61194"/>
        <dbReference type="ChEBI" id="CHEBI:61382"/>
        <dbReference type="EC" id="3.6.1.66"/>
    </reaction>
</comment>
<keyword evidence="7 10" id="KW-0546">Nucleotide metabolism</keyword>
<evidence type="ECO:0000256" key="5">
    <source>
        <dbReference type="ARBA" id="ARBA00022801"/>
    </source>
</evidence>
<keyword evidence="3 10" id="KW-0479">Metal-binding</keyword>
<dbReference type="EC" id="3.6.1.66" evidence="10"/>
<dbReference type="GO" id="GO:0009117">
    <property type="term" value="P:nucleotide metabolic process"/>
    <property type="evidence" value="ECO:0007669"/>
    <property type="project" value="UniProtKB-KW"/>
</dbReference>
<feature type="binding site" evidence="10">
    <location>
        <position position="166"/>
    </location>
    <ligand>
        <name>Mg(2+)</name>
        <dbReference type="ChEBI" id="CHEBI:18420"/>
    </ligand>
</feature>
<accession>A0A934PA47</accession>
<dbReference type="HAMAP" id="MF_01405">
    <property type="entry name" value="Non_canon_purine_NTPase"/>
    <property type="match status" value="1"/>
</dbReference>
<evidence type="ECO:0000256" key="6">
    <source>
        <dbReference type="ARBA" id="ARBA00022842"/>
    </source>
</evidence>
<evidence type="ECO:0000313" key="12">
    <source>
        <dbReference type="EMBL" id="MBJ8349748.1"/>
    </source>
</evidence>
<reference evidence="12 13" key="1">
    <citation type="journal article" date="2021" name="Int. J. Syst. Evol. Microbiol.">
        <title>Streptococcus vicugnae sp. nov., isolated from faeces of alpacas (Vicugna pacos) and cattle (Bos taurus), Streptococcus zalophi sp. nov., and Streptococcus pacificus sp. nov., isolated from respiratory tract of California sea lions (Zalophus californianus).</title>
        <authorList>
            <person name="Volokhov D.V."/>
            <person name="Zagorodnyaya T.A."/>
            <person name="Shen Z."/>
            <person name="Blom J."/>
            <person name="Furtak V.A."/>
            <person name="Eisenberg T."/>
            <person name="Fan P."/>
            <person name="Jeong K.C."/>
            <person name="Gao Y."/>
            <person name="Zhang S."/>
            <person name="Amselle M."/>
        </authorList>
    </citation>
    <scope>NUCLEOTIDE SEQUENCE [LARGE SCALE GENOMIC DNA]</scope>
    <source>
        <strain evidence="13">CSL7508-lung</strain>
    </source>
</reference>
<dbReference type="GO" id="GO:0005829">
    <property type="term" value="C:cytosol"/>
    <property type="evidence" value="ECO:0007669"/>
    <property type="project" value="TreeGrafter"/>
</dbReference>
<evidence type="ECO:0000256" key="10">
    <source>
        <dbReference type="HAMAP-Rule" id="MF_01405"/>
    </source>
</evidence>
<dbReference type="SUPFAM" id="SSF52972">
    <property type="entry name" value="ITPase-like"/>
    <property type="match status" value="1"/>
</dbReference>
<organism evidence="12 13">
    <name type="scientific">Streptococcus zalophi</name>
    <dbReference type="NCBI Taxonomy" id="640031"/>
    <lineage>
        <taxon>Bacteria</taxon>
        <taxon>Bacillati</taxon>
        <taxon>Bacillota</taxon>
        <taxon>Bacilli</taxon>
        <taxon>Lactobacillales</taxon>
        <taxon>Streptococcaceae</taxon>
        <taxon>Streptococcus</taxon>
    </lineage>
</organism>
<comment type="catalytic activity">
    <reaction evidence="10">
        <text>ITP + H2O = IMP + diphosphate + H(+)</text>
        <dbReference type="Rhea" id="RHEA:29399"/>
        <dbReference type="ChEBI" id="CHEBI:15377"/>
        <dbReference type="ChEBI" id="CHEBI:15378"/>
        <dbReference type="ChEBI" id="CHEBI:33019"/>
        <dbReference type="ChEBI" id="CHEBI:58053"/>
        <dbReference type="ChEBI" id="CHEBI:61402"/>
        <dbReference type="EC" id="3.6.1.66"/>
    </reaction>
</comment>
<gene>
    <name evidence="12" type="ORF">JHK64_03750</name>
</gene>
<dbReference type="GO" id="GO:0009146">
    <property type="term" value="P:purine nucleoside triphosphate catabolic process"/>
    <property type="evidence" value="ECO:0007669"/>
    <property type="project" value="UniProtKB-UniRule"/>
</dbReference>
<dbReference type="AlphaFoldDB" id="A0A934PA47"/>
<feature type="binding site" evidence="10">
    <location>
        <position position="195"/>
    </location>
    <ligand>
        <name>Mg(2+)</name>
        <dbReference type="ChEBI" id="CHEBI:18420"/>
    </ligand>
</feature>
<dbReference type="GO" id="GO:0000166">
    <property type="term" value="F:nucleotide binding"/>
    <property type="evidence" value="ECO:0007669"/>
    <property type="project" value="UniProtKB-KW"/>
</dbReference>
<dbReference type="InterPro" id="IPR002637">
    <property type="entry name" value="RdgB/HAM1"/>
</dbReference>
<dbReference type="CDD" id="cd00515">
    <property type="entry name" value="HAM1"/>
    <property type="match status" value="1"/>
</dbReference>
<evidence type="ECO:0000256" key="1">
    <source>
        <dbReference type="ARBA" id="ARBA00008023"/>
    </source>
</evidence>
<evidence type="ECO:0000256" key="8">
    <source>
        <dbReference type="ARBA" id="ARBA00051875"/>
    </source>
</evidence>
<comment type="catalytic activity">
    <reaction evidence="9 10">
        <text>XTP + H2O = XMP + diphosphate + H(+)</text>
        <dbReference type="Rhea" id="RHEA:28610"/>
        <dbReference type="ChEBI" id="CHEBI:15377"/>
        <dbReference type="ChEBI" id="CHEBI:15378"/>
        <dbReference type="ChEBI" id="CHEBI:33019"/>
        <dbReference type="ChEBI" id="CHEBI:57464"/>
        <dbReference type="ChEBI" id="CHEBI:61314"/>
        <dbReference type="EC" id="3.6.1.66"/>
    </reaction>
</comment>
<evidence type="ECO:0000256" key="9">
    <source>
        <dbReference type="ARBA" id="ARBA00052017"/>
    </source>
</evidence>
<keyword evidence="4 10" id="KW-0547">Nucleotide-binding</keyword>
<comment type="caution">
    <text evidence="12">The sequence shown here is derived from an EMBL/GenBank/DDBJ whole genome shotgun (WGS) entry which is preliminary data.</text>
</comment>
<dbReference type="EMBL" id="JAENBP010000003">
    <property type="protein sequence ID" value="MBJ8349748.1"/>
    <property type="molecule type" value="Genomic_DNA"/>
</dbReference>
<evidence type="ECO:0000256" key="7">
    <source>
        <dbReference type="ARBA" id="ARBA00023080"/>
    </source>
</evidence>
<dbReference type="GO" id="GO:0035870">
    <property type="term" value="F:dITP diphosphatase activity"/>
    <property type="evidence" value="ECO:0007669"/>
    <property type="project" value="UniProtKB-UniRule"/>
</dbReference>
<keyword evidence="5 10" id="KW-0378">Hydrolase</keyword>
<dbReference type="NCBIfam" id="NF002698">
    <property type="entry name" value="PRK02491.1"/>
    <property type="match status" value="1"/>
</dbReference>
<feature type="binding site" evidence="10">
    <location>
        <begin position="307"/>
        <end position="308"/>
    </location>
    <ligand>
        <name>substrate</name>
    </ligand>
</feature>
<proteinExistence type="inferred from homology"/>
<feature type="binding site" evidence="10">
    <location>
        <begin position="279"/>
        <end position="282"/>
    </location>
    <ligand>
        <name>substrate</name>
    </ligand>
</feature>
<name>A0A934PA47_9STRE</name>
<dbReference type="GO" id="GO:0017111">
    <property type="term" value="F:ribonucleoside triphosphate phosphatase activity"/>
    <property type="evidence" value="ECO:0007669"/>
    <property type="project" value="InterPro"/>
</dbReference>
<comment type="similarity">
    <text evidence="1 10 11">Belongs to the HAM1 NTPase family.</text>
</comment>
<evidence type="ECO:0000256" key="11">
    <source>
        <dbReference type="RuleBase" id="RU003781"/>
    </source>
</evidence>
<protein>
    <recommendedName>
        <fullName evidence="10">dITP/XTP pyrophosphatase</fullName>
        <ecNumber evidence="10">3.6.1.66</ecNumber>
    </recommendedName>
    <alternativeName>
        <fullName evidence="10">Non-canonical purine NTP pyrophosphatase</fullName>
    </alternativeName>
    <alternativeName>
        <fullName evidence="10">Non-standard purine NTP pyrophosphatase</fullName>
    </alternativeName>
    <alternativeName>
        <fullName evidence="10">Nucleoside-triphosphate diphosphatase</fullName>
    </alternativeName>
    <alternativeName>
        <fullName evidence="10">Nucleoside-triphosphate pyrophosphatase</fullName>
        <shortName evidence="10">NTPase</shortName>
    </alternativeName>
</protein>
<dbReference type="GO" id="GO:0036220">
    <property type="term" value="F:ITP diphosphatase activity"/>
    <property type="evidence" value="ECO:0007669"/>
    <property type="project" value="UniProtKB-UniRule"/>
</dbReference>
<keyword evidence="6 10" id="KW-0460">Magnesium</keyword>
<dbReference type="NCBIfam" id="TIGR00042">
    <property type="entry name" value="RdgB/HAM1 family non-canonical purine NTP pyrophosphatase"/>
    <property type="match status" value="1"/>
</dbReference>
<dbReference type="GO" id="GO:0046872">
    <property type="term" value="F:metal ion binding"/>
    <property type="evidence" value="ECO:0007669"/>
    <property type="project" value="UniProtKB-KW"/>
</dbReference>
<dbReference type="InterPro" id="IPR020922">
    <property type="entry name" value="dITP/XTP_pyrophosphatase"/>
</dbReference>
<dbReference type="RefSeq" id="WP_199567671.1">
    <property type="nucleotide sequence ID" value="NZ_JAENBP010000003.1"/>
</dbReference>
<evidence type="ECO:0000256" key="4">
    <source>
        <dbReference type="ARBA" id="ARBA00022741"/>
    </source>
</evidence>
<keyword evidence="13" id="KW-1185">Reference proteome</keyword>
<comment type="cofactor">
    <cofactor evidence="10">
        <name>Mg(2+)</name>
        <dbReference type="ChEBI" id="CHEBI:18420"/>
    </cofactor>
    <text evidence="10">Binds 1 Mg(2+) ion per subunit.</text>
</comment>
<comment type="subunit">
    <text evidence="2 10">Homodimer.</text>
</comment>
<feature type="active site" description="Proton acceptor" evidence="10">
    <location>
        <position position="195"/>
    </location>
</feature>
<sequence length="326" mass="36500">MKQKIYNHQTQNDWYVGQWGENTKITSFETKDNLSDIRQMLTQLFRLDEATGLQLHLIHFSSPISLFTFVAEMMNDRYNTALSVVNHKGAILLLEKDKLLSVYVPKEGMRLEDFFGNGDFSPKNLGDSILIATRNKGKTKEFEKLFGQLGLKVENLDDYPELPEVEETGTTFEENARLKAETISKITGKMVLADDSGLKVDVLGGLPGVWSARFSGADATDSRNNAKLLHELAMVLELKDRTAQFHTTLAVAAPDKETLIVEADWDGYIAHVPKGENGFGYDPLFLVGDTGKTAAELSAEEKNKISHRGQAVKKLMEVFSKWQNSH</sequence>